<feature type="region of interest" description="Disordered" evidence="1">
    <location>
        <begin position="37"/>
        <end position="63"/>
    </location>
</feature>
<name>A0A645AHC9_9ZZZZ</name>
<sequence length="159" mass="17091">MAHRARRAEFVMFAVAPAVLQRKLFDRKMRNPAMESVRFAPGGVGPSDIQEAGGGQHAAGPAAQPHHAFGFVKGGVHDAVGREPRQRNALEAGFVEIERPVGHQGERQAAAVVDFHQTDAAAAAFVEDHGAQFAILFHATDALRQKFPIAAIVHFSTIL</sequence>
<proteinExistence type="predicted"/>
<reference evidence="2" key="1">
    <citation type="submission" date="2019-08" db="EMBL/GenBank/DDBJ databases">
        <authorList>
            <person name="Kucharzyk K."/>
            <person name="Murdoch R.W."/>
            <person name="Higgins S."/>
            <person name="Loffler F."/>
        </authorList>
    </citation>
    <scope>NUCLEOTIDE SEQUENCE</scope>
</reference>
<comment type="caution">
    <text evidence="2">The sequence shown here is derived from an EMBL/GenBank/DDBJ whole genome shotgun (WGS) entry which is preliminary data.</text>
</comment>
<gene>
    <name evidence="2" type="ORF">SDC9_97009</name>
</gene>
<evidence type="ECO:0000313" key="2">
    <source>
        <dbReference type="EMBL" id="MPM50273.1"/>
    </source>
</evidence>
<protein>
    <submittedName>
        <fullName evidence="2">Uncharacterized protein</fullName>
    </submittedName>
</protein>
<accession>A0A645AHC9</accession>
<evidence type="ECO:0000256" key="1">
    <source>
        <dbReference type="SAM" id="MobiDB-lite"/>
    </source>
</evidence>
<dbReference type="AlphaFoldDB" id="A0A645AHC9"/>
<dbReference type="EMBL" id="VSSQ01012892">
    <property type="protein sequence ID" value="MPM50273.1"/>
    <property type="molecule type" value="Genomic_DNA"/>
</dbReference>
<organism evidence="2">
    <name type="scientific">bioreactor metagenome</name>
    <dbReference type="NCBI Taxonomy" id="1076179"/>
    <lineage>
        <taxon>unclassified sequences</taxon>
        <taxon>metagenomes</taxon>
        <taxon>ecological metagenomes</taxon>
    </lineage>
</organism>